<dbReference type="InterPro" id="IPR045863">
    <property type="entry name" value="CorA_TM1_TM2"/>
</dbReference>
<comment type="subcellular location">
    <subcellularLocation>
        <location evidence="1">Cell membrane</location>
        <topology evidence="1">Multi-pass membrane protein</topology>
    </subcellularLocation>
</comment>
<evidence type="ECO:0000256" key="2">
    <source>
        <dbReference type="ARBA" id="ARBA00009765"/>
    </source>
</evidence>
<dbReference type="Proteomes" id="UP001595823">
    <property type="component" value="Unassembled WGS sequence"/>
</dbReference>
<evidence type="ECO:0000256" key="6">
    <source>
        <dbReference type="ARBA" id="ARBA00022989"/>
    </source>
</evidence>
<dbReference type="Pfam" id="PF01544">
    <property type="entry name" value="CorA"/>
    <property type="match status" value="1"/>
</dbReference>
<keyword evidence="6 10" id="KW-1133">Transmembrane helix</keyword>
<comment type="caution">
    <text evidence="11">The sequence shown here is derived from an EMBL/GenBank/DDBJ whole genome shotgun (WGS) entry which is preliminary data.</text>
</comment>
<dbReference type="SUPFAM" id="SSF144083">
    <property type="entry name" value="Magnesium transport protein CorA, transmembrane region"/>
    <property type="match status" value="1"/>
</dbReference>
<name>A0ABV8U0L5_9ACTN</name>
<accession>A0ABV8U0L5</accession>
<dbReference type="InterPro" id="IPR045861">
    <property type="entry name" value="CorA_cytoplasmic_dom"/>
</dbReference>
<feature type="region of interest" description="Disordered" evidence="9">
    <location>
        <begin position="1"/>
        <end position="22"/>
    </location>
</feature>
<evidence type="ECO:0000313" key="12">
    <source>
        <dbReference type="Proteomes" id="UP001595823"/>
    </source>
</evidence>
<dbReference type="EMBL" id="JBHSDK010000021">
    <property type="protein sequence ID" value="MFC4336644.1"/>
    <property type="molecule type" value="Genomic_DNA"/>
</dbReference>
<sequence>MGRRDRIPYSVVGPDGLDEGEGGLDDLRRATETLPGAGFLWVRLNDPDGSTVAEALELLGLSTDGVEAAVEPHRRPSVEIQGNTWRFVFKTLWYVEDTRQVETGDFVCYTDGRMVLTVRHGGSDPTGAVVNRISSDEEVRAEAGWGVLYGLLDNIVDRYQVAVEDFEDDVQDLEKEVFSEERTELIAPIYMLMREGLEFTSVVRPLVPFARQVIRGNVRVDELARPGFRDVAEHILRVSTTLDSTMSLLQAVLQAHNSQISLWQNNDMRKISAWAGIIAVPTAVAGVYGMNFTNLPGLHWAFGYPLVLAVMVVICLFMYRGFKRSGWL</sequence>
<feature type="transmembrane region" description="Helical" evidence="10">
    <location>
        <begin position="271"/>
        <end position="290"/>
    </location>
</feature>
<gene>
    <name evidence="11" type="ORF">ACFPET_15680</name>
</gene>
<evidence type="ECO:0000256" key="10">
    <source>
        <dbReference type="SAM" id="Phobius"/>
    </source>
</evidence>
<protein>
    <submittedName>
        <fullName evidence="11">Magnesium and cobalt transport protein CorA</fullName>
    </submittedName>
</protein>
<keyword evidence="8" id="KW-0175">Coiled coil</keyword>
<keyword evidence="5 10" id="KW-0812">Transmembrane</keyword>
<keyword evidence="12" id="KW-1185">Reference proteome</keyword>
<keyword evidence="7 10" id="KW-0472">Membrane</keyword>
<dbReference type="InterPro" id="IPR002523">
    <property type="entry name" value="MgTranspt_CorA/ZnTranspt_ZntB"/>
</dbReference>
<organism evidence="11 12">
    <name type="scientific">Salininema proteolyticum</name>
    <dbReference type="NCBI Taxonomy" id="1607685"/>
    <lineage>
        <taxon>Bacteria</taxon>
        <taxon>Bacillati</taxon>
        <taxon>Actinomycetota</taxon>
        <taxon>Actinomycetes</taxon>
        <taxon>Glycomycetales</taxon>
        <taxon>Glycomycetaceae</taxon>
        <taxon>Salininema</taxon>
    </lineage>
</organism>
<keyword evidence="3" id="KW-0813">Transport</keyword>
<dbReference type="RefSeq" id="WP_380622774.1">
    <property type="nucleotide sequence ID" value="NZ_JBHSDK010000021.1"/>
</dbReference>
<dbReference type="CDD" id="cd12830">
    <property type="entry name" value="MtCorA-like"/>
    <property type="match status" value="1"/>
</dbReference>
<evidence type="ECO:0000256" key="7">
    <source>
        <dbReference type="ARBA" id="ARBA00023136"/>
    </source>
</evidence>
<evidence type="ECO:0000256" key="1">
    <source>
        <dbReference type="ARBA" id="ARBA00004651"/>
    </source>
</evidence>
<comment type="similarity">
    <text evidence="2">Belongs to the CorA metal ion transporter (MIT) (TC 1.A.35) family.</text>
</comment>
<evidence type="ECO:0000256" key="8">
    <source>
        <dbReference type="SAM" id="Coils"/>
    </source>
</evidence>
<evidence type="ECO:0000256" key="5">
    <source>
        <dbReference type="ARBA" id="ARBA00022692"/>
    </source>
</evidence>
<evidence type="ECO:0000313" key="11">
    <source>
        <dbReference type="EMBL" id="MFC4336644.1"/>
    </source>
</evidence>
<evidence type="ECO:0000256" key="4">
    <source>
        <dbReference type="ARBA" id="ARBA00022475"/>
    </source>
</evidence>
<feature type="coiled-coil region" evidence="8">
    <location>
        <begin position="156"/>
        <end position="183"/>
    </location>
</feature>
<proteinExistence type="inferred from homology"/>
<dbReference type="PANTHER" id="PTHR46494">
    <property type="entry name" value="CORA FAMILY METAL ION TRANSPORTER (EUROFUNG)"/>
    <property type="match status" value="1"/>
</dbReference>
<dbReference type="Gene3D" id="1.20.58.340">
    <property type="entry name" value="Magnesium transport protein CorA, transmembrane region"/>
    <property type="match status" value="2"/>
</dbReference>
<reference evidence="12" key="1">
    <citation type="journal article" date="2019" name="Int. J. Syst. Evol. Microbiol.">
        <title>The Global Catalogue of Microorganisms (GCM) 10K type strain sequencing project: providing services to taxonomists for standard genome sequencing and annotation.</title>
        <authorList>
            <consortium name="The Broad Institute Genomics Platform"/>
            <consortium name="The Broad Institute Genome Sequencing Center for Infectious Disease"/>
            <person name="Wu L."/>
            <person name="Ma J."/>
        </authorList>
    </citation>
    <scope>NUCLEOTIDE SEQUENCE [LARGE SCALE GENOMIC DNA]</scope>
    <source>
        <strain evidence="12">IBRC-M 10908</strain>
    </source>
</reference>
<evidence type="ECO:0000256" key="3">
    <source>
        <dbReference type="ARBA" id="ARBA00022448"/>
    </source>
</evidence>
<dbReference type="PANTHER" id="PTHR46494:SF1">
    <property type="entry name" value="CORA FAMILY METAL ION TRANSPORTER (EUROFUNG)"/>
    <property type="match status" value="1"/>
</dbReference>
<keyword evidence="4" id="KW-1003">Cell membrane</keyword>
<dbReference type="Gene3D" id="3.30.460.20">
    <property type="entry name" value="CorA soluble domain-like"/>
    <property type="match status" value="1"/>
</dbReference>
<evidence type="ECO:0000256" key="9">
    <source>
        <dbReference type="SAM" id="MobiDB-lite"/>
    </source>
</evidence>
<dbReference type="SUPFAM" id="SSF143865">
    <property type="entry name" value="CorA soluble domain-like"/>
    <property type="match status" value="1"/>
</dbReference>
<feature type="transmembrane region" description="Helical" evidence="10">
    <location>
        <begin position="302"/>
        <end position="322"/>
    </location>
</feature>